<evidence type="ECO:0000313" key="3">
    <source>
        <dbReference type="Proteomes" id="UP000054559"/>
    </source>
</evidence>
<reference evidence="3" key="1">
    <citation type="journal article" date="2010" name="Genome Res.">
        <title>Population genomic sequencing of Coccidioides fungi reveals recent hybridization and transposon control.</title>
        <authorList>
            <person name="Neafsey D.E."/>
            <person name="Barker B.M."/>
            <person name="Sharpton T.J."/>
            <person name="Stajich J.E."/>
            <person name="Park D.J."/>
            <person name="Whiston E."/>
            <person name="Hung C.-Y."/>
            <person name="McMahan C."/>
            <person name="White J."/>
            <person name="Sykes S."/>
            <person name="Heiman D."/>
            <person name="Young S."/>
            <person name="Zeng Q."/>
            <person name="Abouelleil A."/>
            <person name="Aftuck L."/>
            <person name="Bessette D."/>
            <person name="Brown A."/>
            <person name="FitzGerald M."/>
            <person name="Lui A."/>
            <person name="Macdonald J.P."/>
            <person name="Priest M."/>
            <person name="Orbach M.J."/>
            <person name="Galgiani J.N."/>
            <person name="Kirkland T.N."/>
            <person name="Cole G.T."/>
            <person name="Birren B.W."/>
            <person name="Henn M.R."/>
            <person name="Taylor J.W."/>
            <person name="Rounsley S.D."/>
        </authorList>
    </citation>
    <scope>NUCLEOTIDE SEQUENCE [LARGE SCALE GENOMIC DNA]</scope>
    <source>
        <strain evidence="3">RMSCC 3703</strain>
    </source>
</reference>
<organism evidence="2 3">
    <name type="scientific">Coccidioides immitis RMSCC 3703</name>
    <dbReference type="NCBI Taxonomy" id="454286"/>
    <lineage>
        <taxon>Eukaryota</taxon>
        <taxon>Fungi</taxon>
        <taxon>Dikarya</taxon>
        <taxon>Ascomycota</taxon>
        <taxon>Pezizomycotina</taxon>
        <taxon>Eurotiomycetes</taxon>
        <taxon>Eurotiomycetidae</taxon>
        <taxon>Onygenales</taxon>
        <taxon>Onygenaceae</taxon>
        <taxon>Coccidioides</taxon>
    </lineage>
</organism>
<feature type="region of interest" description="Disordered" evidence="1">
    <location>
        <begin position="1"/>
        <end position="45"/>
    </location>
</feature>
<feature type="compositionally biased region" description="Polar residues" evidence="1">
    <location>
        <begin position="1"/>
        <end position="11"/>
    </location>
</feature>
<dbReference type="EMBL" id="DS268183">
    <property type="protein sequence ID" value="KMU80122.1"/>
    <property type="molecule type" value="Genomic_DNA"/>
</dbReference>
<accession>A0A0J8U195</accession>
<gene>
    <name evidence="2" type="ORF">CISG_08464</name>
</gene>
<feature type="compositionally biased region" description="Polar residues" evidence="1">
    <location>
        <begin position="25"/>
        <end position="42"/>
    </location>
</feature>
<proteinExistence type="predicted"/>
<sequence>MGWWWSSSNQPEEAPALPASDNGHAPSQRQATEHPSTPSTLKHTPLSFLPSSIDFDSLYPSPMSCRTAFDYAFFCL</sequence>
<name>A0A0J8U195_COCIT</name>
<protein>
    <submittedName>
        <fullName evidence="2">Uncharacterized protein</fullName>
    </submittedName>
</protein>
<dbReference type="STRING" id="454286.A0A0J8U195"/>
<dbReference type="AlphaFoldDB" id="A0A0J8U195"/>
<dbReference type="Proteomes" id="UP000054559">
    <property type="component" value="Unassembled WGS sequence"/>
</dbReference>
<evidence type="ECO:0000256" key="1">
    <source>
        <dbReference type="SAM" id="MobiDB-lite"/>
    </source>
</evidence>
<evidence type="ECO:0000313" key="2">
    <source>
        <dbReference type="EMBL" id="KMU80122.1"/>
    </source>
</evidence>